<feature type="region of interest" description="Disordered" evidence="1">
    <location>
        <begin position="24"/>
        <end position="46"/>
    </location>
</feature>
<evidence type="ECO:0000313" key="4">
    <source>
        <dbReference type="Proteomes" id="UP001595456"/>
    </source>
</evidence>
<feature type="signal peptide" evidence="2">
    <location>
        <begin position="1"/>
        <end position="22"/>
    </location>
</feature>
<dbReference type="Proteomes" id="UP001595456">
    <property type="component" value="Unassembled WGS sequence"/>
</dbReference>
<gene>
    <name evidence="3" type="ORF">ACFODU_04340</name>
</gene>
<keyword evidence="2" id="KW-0732">Signal</keyword>
<protein>
    <submittedName>
        <fullName evidence="3">Uncharacterized protein</fullName>
    </submittedName>
</protein>
<organism evidence="3 4">
    <name type="scientific">Alteraurantiacibacter palmitatis</name>
    <dbReference type="NCBI Taxonomy" id="2054628"/>
    <lineage>
        <taxon>Bacteria</taxon>
        <taxon>Pseudomonadati</taxon>
        <taxon>Pseudomonadota</taxon>
        <taxon>Alphaproteobacteria</taxon>
        <taxon>Sphingomonadales</taxon>
        <taxon>Erythrobacteraceae</taxon>
        <taxon>Alteraurantiacibacter</taxon>
    </lineage>
</organism>
<evidence type="ECO:0000256" key="1">
    <source>
        <dbReference type="SAM" id="MobiDB-lite"/>
    </source>
</evidence>
<comment type="caution">
    <text evidence="3">The sequence shown here is derived from an EMBL/GenBank/DDBJ whole genome shotgun (WGS) entry which is preliminary data.</text>
</comment>
<feature type="chain" id="PRO_5046437752" evidence="2">
    <location>
        <begin position="23"/>
        <end position="351"/>
    </location>
</feature>
<evidence type="ECO:0000256" key="2">
    <source>
        <dbReference type="SAM" id="SignalP"/>
    </source>
</evidence>
<dbReference type="EMBL" id="JBHRST010000004">
    <property type="protein sequence ID" value="MFC3097025.1"/>
    <property type="molecule type" value="Genomic_DNA"/>
</dbReference>
<proteinExistence type="predicted"/>
<sequence>MMRGWNGLALAGLLTLAAPALAQTTEEEVGRPPAPPAGWQAPLTPWGDPDMRGTYPLESMGSTPMQRPAHFGTRRLMTEEEYRNAFLSAEELAELADVEDEAGVLGSGNWFERGAPLRQTSLIVEPANGRVPPLTPAGEELRAQMRDSWNIAVFEGPQDFNSLDRCLSRGLPASMIPFPYNNGLRVFQAPGVVVINLELIHETRVIHLGDAAPPPDVLRTYLGHSRGRWEGNTLVVETTHFNGLSPMVIVGPTNRPIPTSDHLRMVEHFTLTGPGQVYYEAWVHDPVVLTEPFKMGFPWTRDDDYQPFEYACHEGNTILPSYIRATSPRFADWRVANGGTRDPAPVVRQGN</sequence>
<name>A0ABV7E2T6_9SPHN</name>
<evidence type="ECO:0000313" key="3">
    <source>
        <dbReference type="EMBL" id="MFC3097025.1"/>
    </source>
</evidence>
<dbReference type="RefSeq" id="WP_336925944.1">
    <property type="nucleotide sequence ID" value="NZ_JBANRO010000005.1"/>
</dbReference>
<reference evidence="4" key="1">
    <citation type="journal article" date="2019" name="Int. J. Syst. Evol. Microbiol.">
        <title>The Global Catalogue of Microorganisms (GCM) 10K type strain sequencing project: providing services to taxonomists for standard genome sequencing and annotation.</title>
        <authorList>
            <consortium name="The Broad Institute Genomics Platform"/>
            <consortium name="The Broad Institute Genome Sequencing Center for Infectious Disease"/>
            <person name="Wu L."/>
            <person name="Ma J."/>
        </authorList>
    </citation>
    <scope>NUCLEOTIDE SEQUENCE [LARGE SCALE GENOMIC DNA]</scope>
    <source>
        <strain evidence="4">KCTC 52607</strain>
    </source>
</reference>
<accession>A0ABV7E2T6</accession>
<keyword evidence="4" id="KW-1185">Reference proteome</keyword>